<reference evidence="2" key="1">
    <citation type="submission" date="2015-03" db="EMBL/GenBank/DDBJ databases">
        <authorList>
            <person name="Urmite Genomes"/>
        </authorList>
    </citation>
    <scope>NUCLEOTIDE SEQUENCE [LARGE SCALE GENOMIC DNA]</scope>
    <source>
        <strain evidence="2">FF10</strain>
    </source>
</reference>
<accession>A0A0E3WFT2</accession>
<organism evidence="1 2">
    <name type="scientific">Streptococcus varani</name>
    <dbReference type="NCBI Taxonomy" id="1608583"/>
    <lineage>
        <taxon>Bacteria</taxon>
        <taxon>Bacillati</taxon>
        <taxon>Bacillota</taxon>
        <taxon>Bacilli</taxon>
        <taxon>Lactobacillales</taxon>
        <taxon>Streptococcaceae</taxon>
        <taxon>Streptococcus</taxon>
    </lineage>
</organism>
<dbReference type="EMBL" id="CTEN01000007">
    <property type="protein sequence ID" value="CQR26078.1"/>
    <property type="molecule type" value="Genomic_DNA"/>
</dbReference>
<proteinExistence type="predicted"/>
<keyword evidence="2" id="KW-1185">Reference proteome</keyword>
<evidence type="ECO:0000313" key="1">
    <source>
        <dbReference type="EMBL" id="CQR26078.1"/>
    </source>
</evidence>
<sequence>MFIFILNKLANTMIVEEAKAFFFSVRRACRTSEAQVLRGHPLPVNPIATPKPDYREVAGRGRDSEIVALRTET</sequence>
<dbReference type="AlphaFoldDB" id="A0A0E3WFT2"/>
<protein>
    <submittedName>
        <fullName evidence="1">Uncharacterized protein</fullName>
    </submittedName>
</protein>
<name>A0A0E3WFT2_9STRE</name>
<dbReference type="STRING" id="1608583.BN1356_02421"/>
<gene>
    <name evidence="1" type="ORF">BN1356_02421</name>
</gene>
<dbReference type="Proteomes" id="UP000198604">
    <property type="component" value="Unassembled WGS sequence"/>
</dbReference>
<evidence type="ECO:0000313" key="2">
    <source>
        <dbReference type="Proteomes" id="UP000198604"/>
    </source>
</evidence>